<evidence type="ECO:0000256" key="11">
    <source>
        <dbReference type="ARBA" id="ARBA00074306"/>
    </source>
</evidence>
<evidence type="ECO:0000256" key="8">
    <source>
        <dbReference type="ARBA" id="ARBA00023015"/>
    </source>
</evidence>
<proteinExistence type="inferred from homology"/>
<dbReference type="GO" id="GO:0003677">
    <property type="term" value="F:DNA binding"/>
    <property type="evidence" value="ECO:0007669"/>
    <property type="project" value="UniProtKB-KW"/>
</dbReference>
<evidence type="ECO:0000256" key="4">
    <source>
        <dbReference type="ARBA" id="ARBA00022553"/>
    </source>
</evidence>
<evidence type="ECO:0000256" key="10">
    <source>
        <dbReference type="ARBA" id="ARBA00023163"/>
    </source>
</evidence>
<dbReference type="InterPro" id="IPR003018">
    <property type="entry name" value="GAF"/>
</dbReference>
<dbReference type="PROSITE" id="PS50011">
    <property type="entry name" value="PROTEIN_KINASE_DOM"/>
    <property type="match status" value="1"/>
</dbReference>
<evidence type="ECO:0000256" key="9">
    <source>
        <dbReference type="ARBA" id="ARBA00023125"/>
    </source>
</evidence>
<dbReference type="SMART" id="SM00448">
    <property type="entry name" value="REC"/>
    <property type="match status" value="1"/>
</dbReference>
<comment type="caution">
    <text evidence="17">The sequence shown here is derived from an EMBL/GenBank/DDBJ whole genome shotgun (WGS) entry which is preliminary data.</text>
</comment>
<evidence type="ECO:0000256" key="7">
    <source>
        <dbReference type="ARBA" id="ARBA00023012"/>
    </source>
</evidence>
<dbReference type="Proteomes" id="UP000641646">
    <property type="component" value="Unassembled WGS sequence"/>
</dbReference>
<dbReference type="CDD" id="cd14014">
    <property type="entry name" value="STKc_PknB_like"/>
    <property type="match status" value="1"/>
</dbReference>
<gene>
    <name evidence="17" type="ORF">H6G03_11715</name>
</gene>
<protein>
    <recommendedName>
        <fullName evidence="11">Circadian input-output histidine kinase CikA</fullName>
        <ecNumber evidence="3">2.7.13.3</ecNumber>
    </recommendedName>
</protein>
<evidence type="ECO:0000256" key="3">
    <source>
        <dbReference type="ARBA" id="ARBA00012438"/>
    </source>
</evidence>
<organism evidence="17 18">
    <name type="scientific">Aerosakkonema funiforme FACHB-1375</name>
    <dbReference type="NCBI Taxonomy" id="2949571"/>
    <lineage>
        <taxon>Bacteria</taxon>
        <taxon>Bacillati</taxon>
        <taxon>Cyanobacteriota</taxon>
        <taxon>Cyanophyceae</taxon>
        <taxon>Oscillatoriophycideae</taxon>
        <taxon>Aerosakkonematales</taxon>
        <taxon>Aerosakkonemataceae</taxon>
        <taxon>Aerosakkonema</taxon>
    </lineage>
</organism>
<keyword evidence="5" id="KW-0808">Transferase</keyword>
<dbReference type="PROSITE" id="PS50109">
    <property type="entry name" value="HIS_KIN"/>
    <property type="match status" value="2"/>
</dbReference>
<dbReference type="RefSeq" id="WP_190464575.1">
    <property type="nucleotide sequence ID" value="NZ_JACJPW010000025.1"/>
</dbReference>
<dbReference type="Gene3D" id="3.40.50.2300">
    <property type="match status" value="1"/>
</dbReference>
<dbReference type="CDD" id="cd16922">
    <property type="entry name" value="HATPase_EvgS-ArcB-TorS-like"/>
    <property type="match status" value="1"/>
</dbReference>
<reference evidence="17" key="1">
    <citation type="journal article" date="2015" name="ISME J.">
        <title>Draft Genome Sequence of Streptomyces incarnatus NRRL8089, which Produces the Nucleoside Antibiotic Sinefungin.</title>
        <authorList>
            <person name="Oshima K."/>
            <person name="Hattori M."/>
            <person name="Shimizu H."/>
            <person name="Fukuda K."/>
            <person name="Nemoto M."/>
            <person name="Inagaki K."/>
            <person name="Tamura T."/>
        </authorList>
    </citation>
    <scope>NUCLEOTIDE SEQUENCE</scope>
    <source>
        <strain evidence="17">FACHB-1375</strain>
    </source>
</reference>
<dbReference type="EMBL" id="JACJPW010000025">
    <property type="protein sequence ID" value="MBD2181765.1"/>
    <property type="molecule type" value="Genomic_DNA"/>
</dbReference>
<evidence type="ECO:0000259" key="14">
    <source>
        <dbReference type="PROSITE" id="PS50011"/>
    </source>
</evidence>
<keyword evidence="4 12" id="KW-0597">Phosphoprotein</keyword>
<dbReference type="InterPro" id="IPR027417">
    <property type="entry name" value="P-loop_NTPase"/>
</dbReference>
<dbReference type="Pfam" id="PF02518">
    <property type="entry name" value="HATPase_c"/>
    <property type="match status" value="2"/>
</dbReference>
<keyword evidence="7" id="KW-0902">Two-component regulatory system</keyword>
<dbReference type="FunFam" id="3.40.50.2300:FF:000001">
    <property type="entry name" value="DNA-binding response regulator PhoB"/>
    <property type="match status" value="1"/>
</dbReference>
<dbReference type="InterPro" id="IPR036097">
    <property type="entry name" value="HisK_dim/P_sf"/>
</dbReference>
<dbReference type="Pfam" id="PF00069">
    <property type="entry name" value="Pkinase"/>
    <property type="match status" value="1"/>
</dbReference>
<dbReference type="SUPFAM" id="SSF55874">
    <property type="entry name" value="ATPase domain of HSP90 chaperone/DNA topoisomerase II/histidine kinase"/>
    <property type="match status" value="2"/>
</dbReference>
<dbReference type="SUPFAM" id="SSF56112">
    <property type="entry name" value="Protein kinase-like (PK-like)"/>
    <property type="match status" value="1"/>
</dbReference>
<dbReference type="InterPro" id="IPR053159">
    <property type="entry name" value="Hybrid_Histidine_Kinase"/>
</dbReference>
<dbReference type="Gene3D" id="3.30.450.40">
    <property type="match status" value="1"/>
</dbReference>
<evidence type="ECO:0000256" key="13">
    <source>
        <dbReference type="SAM" id="Coils"/>
    </source>
</evidence>
<dbReference type="PANTHER" id="PTHR43642:SF1">
    <property type="entry name" value="HYBRID SIGNAL TRANSDUCTION HISTIDINE KINASE G"/>
    <property type="match status" value="1"/>
</dbReference>
<comment type="catalytic activity">
    <reaction evidence="1">
        <text>ATP + protein L-histidine = ADP + protein N-phospho-L-histidine.</text>
        <dbReference type="EC" id="2.7.13.3"/>
    </reaction>
</comment>
<dbReference type="GO" id="GO:0005524">
    <property type="term" value="F:ATP binding"/>
    <property type="evidence" value="ECO:0007669"/>
    <property type="project" value="InterPro"/>
</dbReference>
<dbReference type="SMART" id="SM00065">
    <property type="entry name" value="GAF"/>
    <property type="match status" value="1"/>
</dbReference>
<dbReference type="InterPro" id="IPR001789">
    <property type="entry name" value="Sig_transdc_resp-reg_receiver"/>
</dbReference>
<feature type="domain" description="Histidine kinase" evidence="15">
    <location>
        <begin position="1983"/>
        <end position="2241"/>
    </location>
</feature>
<feature type="coiled-coil region" evidence="13">
    <location>
        <begin position="1937"/>
        <end position="1974"/>
    </location>
</feature>
<evidence type="ECO:0000259" key="16">
    <source>
        <dbReference type="PROSITE" id="PS50110"/>
    </source>
</evidence>
<evidence type="ECO:0000256" key="12">
    <source>
        <dbReference type="PROSITE-ProRule" id="PRU00169"/>
    </source>
</evidence>
<keyword evidence="6" id="KW-0418">Kinase</keyword>
<feature type="domain" description="Protein kinase" evidence="14">
    <location>
        <begin position="8"/>
        <end position="305"/>
    </location>
</feature>
<dbReference type="InterPro" id="IPR004358">
    <property type="entry name" value="Sig_transdc_His_kin-like_C"/>
</dbReference>
<feature type="modified residue" description="4-aspartylphosphate" evidence="12">
    <location>
        <position position="1865"/>
    </location>
</feature>
<dbReference type="SUPFAM" id="SSF47384">
    <property type="entry name" value="Homodimeric domain of signal transducing histidine kinase"/>
    <property type="match status" value="2"/>
</dbReference>
<evidence type="ECO:0000256" key="2">
    <source>
        <dbReference type="ARBA" id="ARBA00006402"/>
    </source>
</evidence>
<evidence type="ECO:0000256" key="5">
    <source>
        <dbReference type="ARBA" id="ARBA00022679"/>
    </source>
</evidence>
<evidence type="ECO:0000256" key="1">
    <source>
        <dbReference type="ARBA" id="ARBA00000085"/>
    </source>
</evidence>
<comment type="similarity">
    <text evidence="2">In the N-terminal section; belongs to the phytochrome family.</text>
</comment>
<keyword evidence="8" id="KW-0805">Transcription regulation</keyword>
<dbReference type="PROSITE" id="PS50110">
    <property type="entry name" value="RESPONSE_REGULATORY"/>
    <property type="match status" value="1"/>
</dbReference>
<dbReference type="Pfam" id="PF13191">
    <property type="entry name" value="AAA_16"/>
    <property type="match status" value="1"/>
</dbReference>
<evidence type="ECO:0000256" key="6">
    <source>
        <dbReference type="ARBA" id="ARBA00022777"/>
    </source>
</evidence>
<dbReference type="SUPFAM" id="SSF55781">
    <property type="entry name" value="GAF domain-like"/>
    <property type="match status" value="1"/>
</dbReference>
<dbReference type="InterPro" id="IPR011006">
    <property type="entry name" value="CheY-like_superfamily"/>
</dbReference>
<dbReference type="Gene3D" id="3.30.200.20">
    <property type="entry name" value="Phosphorylase Kinase, domain 1"/>
    <property type="match status" value="1"/>
</dbReference>
<dbReference type="CDD" id="cd00082">
    <property type="entry name" value="HisKA"/>
    <property type="match status" value="2"/>
</dbReference>
<dbReference type="PANTHER" id="PTHR43642">
    <property type="entry name" value="HYBRID SIGNAL TRANSDUCTION HISTIDINE KINASE G"/>
    <property type="match status" value="1"/>
</dbReference>
<name>A0A926VDL1_9CYAN</name>
<dbReference type="InterPro" id="IPR000719">
    <property type="entry name" value="Prot_kinase_dom"/>
</dbReference>
<feature type="domain" description="Response regulatory" evidence="16">
    <location>
        <begin position="1816"/>
        <end position="1932"/>
    </location>
</feature>
<evidence type="ECO:0000313" key="17">
    <source>
        <dbReference type="EMBL" id="MBD2181765.1"/>
    </source>
</evidence>
<dbReference type="InterPro" id="IPR005467">
    <property type="entry name" value="His_kinase_dom"/>
</dbReference>
<dbReference type="Pfam" id="PF00512">
    <property type="entry name" value="HisKA"/>
    <property type="match status" value="1"/>
</dbReference>
<dbReference type="InterPro" id="IPR041664">
    <property type="entry name" value="AAA_16"/>
</dbReference>
<dbReference type="PRINTS" id="PR00344">
    <property type="entry name" value="BCTRLSENSOR"/>
</dbReference>
<accession>A0A926VDL1</accession>
<evidence type="ECO:0000313" key="18">
    <source>
        <dbReference type="Proteomes" id="UP000641646"/>
    </source>
</evidence>
<dbReference type="CDD" id="cd17574">
    <property type="entry name" value="REC_OmpR"/>
    <property type="match status" value="1"/>
</dbReference>
<dbReference type="Pfam" id="PF00072">
    <property type="entry name" value="Response_reg"/>
    <property type="match status" value="1"/>
</dbReference>
<dbReference type="Gene3D" id="3.30.565.10">
    <property type="entry name" value="Histidine kinase-like ATPase, C-terminal domain"/>
    <property type="match status" value="2"/>
</dbReference>
<dbReference type="EC" id="2.7.13.3" evidence="3"/>
<dbReference type="SUPFAM" id="SSF52172">
    <property type="entry name" value="CheY-like"/>
    <property type="match status" value="1"/>
</dbReference>
<dbReference type="InterPro" id="IPR036890">
    <property type="entry name" value="HATPase_C_sf"/>
</dbReference>
<dbReference type="SMART" id="SM00388">
    <property type="entry name" value="HisKA"/>
    <property type="match status" value="2"/>
</dbReference>
<keyword evidence="13" id="KW-0175">Coiled coil</keyword>
<keyword evidence="9" id="KW-0238">DNA-binding</keyword>
<dbReference type="SMART" id="SM00387">
    <property type="entry name" value="HATPase_c"/>
    <property type="match status" value="2"/>
</dbReference>
<dbReference type="InterPro" id="IPR029016">
    <property type="entry name" value="GAF-like_dom_sf"/>
</dbReference>
<dbReference type="Pfam" id="PF01590">
    <property type="entry name" value="GAF"/>
    <property type="match status" value="1"/>
</dbReference>
<dbReference type="Gene3D" id="1.10.287.130">
    <property type="match status" value="2"/>
</dbReference>
<sequence length="2241" mass="250715">MNITFSGYQITKKLHESDNSLVYRGIRQLDKQSVILKILKELYPPPEKIAWFKREYEVICNLNQAGVVNTYSLERDSNRWVMVLEDFGGTSLAQLMQAEETSSPTPILVGERKNLPLSPSPHRETEFGGLGSLADFLTVAIQISEILGQIHQQHIIHKDINPANIILNPTTGQVKLIDFGISTVISRENATFRNPNILEGTLAYISPEQTGRMNRPIDYRTDLYSLGVTFYQLLTGELPFPIEDAIELVHCHIAKVPLPPHELKPEIPQIISQIVLKLMAKNAEDRYQSAYGLKADLEQCLHQWQRKKQIEPFPLGRADASDRFQIPQKLYGREKEIETLLASFDRVSLGASELMLVAGYSGIGKSALVQEVYKPITGSRGYFIAGKFDQFQRNIPYASLIQAFRSLILQLLTESQAQIAAWREKLLVALGSNGQVMIEVIPELELIIGQQPEVPILAPAEAENRFNLVFGKFIKVFTQPQHPLCIFLDDLQWSDGASLKLIERLMTAADSKYLYLIGAYRDNEVSEAHPLMLTLAEIEKANATIDRIFLSPLKLSDVNQLIVDTLHCDSETALPLAKLTVAKTGGNPFFINEFLKALYAEGLISFDYQQGSWQYNLPEIKKRGFTDNVVELMAGKIQKLPEQTQAVLKLGACIGNQFDLQTLAVVYEKSLRETAGDLWQAIAENLILPLSDTYKLLDLDVQDLVGQVNVEYKFAHDRIQQAVYSLIPAEDKQAVHWQIGQLLLQNTPPNKENQEIFEIVNHLNQGRALIRQQSESYELAKLNLLAAQKAKASAAYQSAFNYVKLAIELLPKTACKTEYRLTLDLYLEAAESAYLSGQFEEMEQLAEIVRKEAISLLDKVKIYEVEIQAYIAQNKQIEAMQAALQILKMLGITFPERITDSDIMLELDQINFTLGERQVEELINLTEMIDTNKLAAMRILNNLFAIAFKVAPHLLALSVFKQVYFSLKYGNANESAFSYACYGLIIGGIMGNIDSSYAFGQLALNLLSRSKAKKFKAGTINIVCGATTHWKEHINKTLKLLQEGYYSGLENGALEYSSYCLLVFCVHSYFIGKELTALEREMALYSEAIRQNKQQTIVNYSELWRQAVLNLLGRNQNYFQLIGEAYNEEKMLPVQLAANDRSGTYYLFFNKMVIAYLFQDYLQAVKFANKAEEYLDGTIGMTPFYQFHSWDSLAHLAVFPDADEPEKERILAKVAANQQKLETWANHAPMNYLHKFYLVEAERARILGKYGDAREYYDTAIALARENEYLNEEALANELAGKFYLTRNQTHFARHYLQNARYLYQQWGAVAKVQHLETKYPEFFTASTTSSPTKTTISTITTTGGTTSGQLDLASVLKASQAISGEILLDKLLAKLMKILIENAGAQKGFLILPAPKQSESETTNWVIEASGTVDAEEVTTLESIPIDFVDSSTGIPLLSTAIVNYVARRQEIAVLDNAAEEIANPSSQIQTRNDPYLLHAKPKSLLCIPLLNQAKLSGILYLENNLTTGAFTADRLELLKLLSSQVAISIENAKLYRETTALNEELKKLDKLKDDFLANTSHELRTPLNGIIGIAESLIDGAAGRLNDKQTANLSMVVASGRRLERLVNYVLDFSQINKGKMELQTKPVDFRQIAEIVITLSKPLLGEKFLQLKNEIPANLPPIEGDENRLQQIMHNLIGNAIKFTAAGSVTVSAIPKNGIVEVTVTDTGIGIPREKFTDIFKSFEQVDASISREYGGTGLGLSITKQLVELHGGTIWLESEIGKGSSFTFTLPTSSQTPEVTAQLTQEITKVREEVAAPRLVPVEILPSQADFTILVVDDEPINLQVVTNHLSMYNYNIIQAISGADALQIVETQRPDLVVLDIMMPKVSGYEVCQKIREHHSVNELPILMLTAKNQIADLVQGFSVGANDYLTKPVSKNELIARIQTQIKLCNLEALRQSEAREREKARQLEEALQRLQRTQAQLIQTEKMSSLGQLVAGVAHEINNPTNFIYGNIIYIKQYSEQLLDLVTLYQQQYPNPTAEIAEALLDNEIEFLSEDLERILSSMQNGAERIRKIVVALRNFSRHDESETKPVNIHEGIDSTLMLLQSRLKPEGGSLEINVIKEYGNLPKVTCQASQINQVFMNILGNAIDALEGYSKFQVANLKESHPVPTIRIRTEQTTPNAIAIRISDNGPGMIPEVVDKIFDPFFTTKPVGSGTGLGLYISHSIVVESHGGQLSCISIPGQGSEFAIEIPIK</sequence>
<dbReference type="InterPro" id="IPR011009">
    <property type="entry name" value="Kinase-like_dom_sf"/>
</dbReference>
<feature type="domain" description="Histidine kinase" evidence="15">
    <location>
        <begin position="1560"/>
        <end position="1778"/>
    </location>
</feature>
<dbReference type="FunFam" id="3.30.565.10:FF:000010">
    <property type="entry name" value="Sensor histidine kinase RcsC"/>
    <property type="match status" value="1"/>
</dbReference>
<dbReference type="Gene3D" id="3.40.50.300">
    <property type="entry name" value="P-loop containing nucleotide triphosphate hydrolases"/>
    <property type="match status" value="1"/>
</dbReference>
<dbReference type="Gene3D" id="1.10.510.10">
    <property type="entry name" value="Transferase(Phosphotransferase) domain 1"/>
    <property type="match status" value="1"/>
</dbReference>
<dbReference type="InterPro" id="IPR003594">
    <property type="entry name" value="HATPase_dom"/>
</dbReference>
<dbReference type="GO" id="GO:0000155">
    <property type="term" value="F:phosphorelay sensor kinase activity"/>
    <property type="evidence" value="ECO:0007669"/>
    <property type="project" value="InterPro"/>
</dbReference>
<reference evidence="17" key="2">
    <citation type="submission" date="2020-08" db="EMBL/GenBank/DDBJ databases">
        <authorList>
            <person name="Chen M."/>
            <person name="Teng W."/>
            <person name="Zhao L."/>
            <person name="Hu C."/>
            <person name="Zhou Y."/>
            <person name="Han B."/>
            <person name="Song L."/>
            <person name="Shu W."/>
        </authorList>
    </citation>
    <scope>NUCLEOTIDE SEQUENCE</scope>
    <source>
        <strain evidence="17">FACHB-1375</strain>
    </source>
</reference>
<dbReference type="InterPro" id="IPR003661">
    <property type="entry name" value="HisK_dim/P_dom"/>
</dbReference>
<dbReference type="SUPFAM" id="SSF52540">
    <property type="entry name" value="P-loop containing nucleoside triphosphate hydrolases"/>
    <property type="match status" value="1"/>
</dbReference>
<keyword evidence="10" id="KW-0804">Transcription</keyword>
<keyword evidence="18" id="KW-1185">Reference proteome</keyword>
<evidence type="ECO:0000259" key="15">
    <source>
        <dbReference type="PROSITE" id="PS50109"/>
    </source>
</evidence>